<dbReference type="Pfam" id="PF16061">
    <property type="entry name" value="DUF4803"/>
    <property type="match status" value="1"/>
</dbReference>
<reference evidence="1" key="2">
    <citation type="submission" date="2023-03" db="EMBL/GenBank/DDBJ databases">
        <authorList>
            <person name="Inwood S.N."/>
            <person name="Skelly J.G."/>
            <person name="Guhlin J."/>
            <person name="Harrop T.W.R."/>
            <person name="Goldson S.G."/>
            <person name="Dearden P.K."/>
        </authorList>
    </citation>
    <scope>NUCLEOTIDE SEQUENCE</scope>
    <source>
        <strain evidence="1">Irish</strain>
        <tissue evidence="1">Whole body</tissue>
    </source>
</reference>
<accession>A0AA39FNP6</accession>
<evidence type="ECO:0000313" key="1">
    <source>
        <dbReference type="EMBL" id="KAK0172745.1"/>
    </source>
</evidence>
<sequence>MKIPEILTGILIILFVNGETTAMFPMVLMNVTELISWGNAISNVAVSNKEKKTIHISIQTFSGIFEETEALWNKFNDYYDKLSQKYYVRSKQEIYEDHDSKFLKNDKSTLNDYTLSVDRFYNDAYNLIKLGGQYDKIQFMNFQSSEFFDKRSLSITLEKIYQLIIPPNQLIRQGFIQLFIMNAKQNVQFECDKYISAQQYMFFFYGSLIITEIKGLIILTFAHSILQNLRGHTMVSPYNSKLALKEFEERVMDYHYHMNEAMASLPTVIYRCEAHSPVRGKDFIEFVNYRRAILLSSSIILPPHIKYNGKYHIKKVTTCDEINSSSINQPHLKGLQISNCKTLGSGANVGICHAKPNSSRKYQWFKVWSQIYGRNEECSTSIQTGSGDLDTINNHFCLCYATDNNLHRFNNSILRISMASQKSDIHNNMFVVGVKFVVYEGGIHLQIQQSKFIRGELNSNATVWKKLDDFAQDSKRKLLYSTLSDFLGQLYLDDVMLPPKYLVTGVRFLSRSTSPAGYYLQVHGTPYDLQTGKLNPEDSMWFIGGDWKYSKRLDYERDRIEIKILNHDDPVRCNRYNYDQTTNKFIQFQHSSVIKDAGQSTIPYIDAQPVEIYPPFPLSGIGLFYREKADCGGYIAPRIFAMDITQ</sequence>
<keyword evidence="2" id="KW-1185">Reference proteome</keyword>
<evidence type="ECO:0000313" key="2">
    <source>
        <dbReference type="Proteomes" id="UP001168990"/>
    </source>
</evidence>
<dbReference type="AlphaFoldDB" id="A0AA39FNP6"/>
<dbReference type="EMBL" id="JAQQBS010000002">
    <property type="protein sequence ID" value="KAK0172745.1"/>
    <property type="molecule type" value="Genomic_DNA"/>
</dbReference>
<reference evidence="1" key="1">
    <citation type="journal article" date="2023" name="bioRxiv">
        <title>Scaffold-level genome assemblies of two parasitoid biocontrol wasps reveal the parthenogenesis mechanism and an associated novel virus.</title>
        <authorList>
            <person name="Inwood S."/>
            <person name="Skelly J."/>
            <person name="Guhlin J."/>
            <person name="Harrop T."/>
            <person name="Goldson S."/>
            <person name="Dearden P."/>
        </authorList>
    </citation>
    <scope>NUCLEOTIDE SEQUENCE</scope>
    <source>
        <strain evidence="1">Irish</strain>
        <tissue evidence="1">Whole body</tissue>
    </source>
</reference>
<protein>
    <submittedName>
        <fullName evidence="1">Uncharacterized protein</fullName>
    </submittedName>
</protein>
<dbReference type="PANTHER" id="PTHR47890:SF1">
    <property type="entry name" value="LD24308P"/>
    <property type="match status" value="1"/>
</dbReference>
<organism evidence="1 2">
    <name type="scientific">Microctonus aethiopoides</name>
    <dbReference type="NCBI Taxonomy" id="144406"/>
    <lineage>
        <taxon>Eukaryota</taxon>
        <taxon>Metazoa</taxon>
        <taxon>Ecdysozoa</taxon>
        <taxon>Arthropoda</taxon>
        <taxon>Hexapoda</taxon>
        <taxon>Insecta</taxon>
        <taxon>Pterygota</taxon>
        <taxon>Neoptera</taxon>
        <taxon>Endopterygota</taxon>
        <taxon>Hymenoptera</taxon>
        <taxon>Apocrita</taxon>
        <taxon>Ichneumonoidea</taxon>
        <taxon>Braconidae</taxon>
        <taxon>Euphorinae</taxon>
        <taxon>Microctonus</taxon>
    </lineage>
</organism>
<comment type="caution">
    <text evidence="1">The sequence shown here is derived from an EMBL/GenBank/DDBJ whole genome shotgun (WGS) entry which is preliminary data.</text>
</comment>
<name>A0AA39FNP6_9HYME</name>
<dbReference type="PANTHER" id="PTHR47890">
    <property type="entry name" value="LD24308P"/>
    <property type="match status" value="1"/>
</dbReference>
<dbReference type="InterPro" id="IPR032062">
    <property type="entry name" value="DUF4803"/>
</dbReference>
<dbReference type="Proteomes" id="UP001168990">
    <property type="component" value="Unassembled WGS sequence"/>
</dbReference>
<proteinExistence type="predicted"/>
<gene>
    <name evidence="1" type="ORF">PV328_006024</name>
</gene>